<dbReference type="EMBL" id="KK117529">
    <property type="protein sequence ID" value="KFM70721.1"/>
    <property type="molecule type" value="Genomic_DNA"/>
</dbReference>
<evidence type="ECO:0000313" key="1">
    <source>
        <dbReference type="EMBL" id="KFM70721.1"/>
    </source>
</evidence>
<feature type="non-terminal residue" evidence="1">
    <location>
        <position position="90"/>
    </location>
</feature>
<proteinExistence type="predicted"/>
<gene>
    <name evidence="1" type="ORF">X975_01338</name>
</gene>
<keyword evidence="2" id="KW-1185">Reference proteome</keyword>
<organism evidence="1 2">
    <name type="scientific">Stegodyphus mimosarum</name>
    <name type="common">African social velvet spider</name>
    <dbReference type="NCBI Taxonomy" id="407821"/>
    <lineage>
        <taxon>Eukaryota</taxon>
        <taxon>Metazoa</taxon>
        <taxon>Ecdysozoa</taxon>
        <taxon>Arthropoda</taxon>
        <taxon>Chelicerata</taxon>
        <taxon>Arachnida</taxon>
        <taxon>Araneae</taxon>
        <taxon>Araneomorphae</taxon>
        <taxon>Entelegynae</taxon>
        <taxon>Eresoidea</taxon>
        <taxon>Eresidae</taxon>
        <taxon>Stegodyphus</taxon>
    </lineage>
</organism>
<dbReference type="Proteomes" id="UP000054359">
    <property type="component" value="Unassembled WGS sequence"/>
</dbReference>
<sequence length="90" mass="9994">MLAAAQCKLKDLPQEAAAASETTVLKNTFGEKKDLINKAIASVLETQEHTNIDYLMLFISKTIKSFPPDKQKKACRGLANFIFDMMNGNE</sequence>
<name>A0A087U032_STEMI</name>
<accession>A0A087U032</accession>
<reference evidence="1 2" key="1">
    <citation type="submission" date="2013-11" db="EMBL/GenBank/DDBJ databases">
        <title>Genome sequencing of Stegodyphus mimosarum.</title>
        <authorList>
            <person name="Bechsgaard J."/>
        </authorList>
    </citation>
    <scope>NUCLEOTIDE SEQUENCE [LARGE SCALE GENOMIC DNA]</scope>
</reference>
<evidence type="ECO:0000313" key="2">
    <source>
        <dbReference type="Proteomes" id="UP000054359"/>
    </source>
</evidence>
<protein>
    <submittedName>
        <fullName evidence="1">Uncharacterized protein</fullName>
    </submittedName>
</protein>
<dbReference type="AlphaFoldDB" id="A0A087U032"/>